<organism evidence="2 3">
    <name type="scientific">Aspergillus ellipticus CBS 707.79</name>
    <dbReference type="NCBI Taxonomy" id="1448320"/>
    <lineage>
        <taxon>Eukaryota</taxon>
        <taxon>Fungi</taxon>
        <taxon>Dikarya</taxon>
        <taxon>Ascomycota</taxon>
        <taxon>Pezizomycotina</taxon>
        <taxon>Eurotiomycetes</taxon>
        <taxon>Eurotiomycetidae</taxon>
        <taxon>Eurotiales</taxon>
        <taxon>Aspergillaceae</taxon>
        <taxon>Aspergillus</taxon>
        <taxon>Aspergillus subgen. Circumdati</taxon>
    </lineage>
</organism>
<dbReference type="GO" id="GO:0003824">
    <property type="term" value="F:catalytic activity"/>
    <property type="evidence" value="ECO:0007669"/>
    <property type="project" value="InterPro"/>
</dbReference>
<dbReference type="Gene3D" id="3.40.50.12780">
    <property type="entry name" value="N-terminal domain of ligase-like"/>
    <property type="match status" value="1"/>
</dbReference>
<dbReference type="EMBL" id="KZ825823">
    <property type="protein sequence ID" value="PYH97506.1"/>
    <property type="molecule type" value="Genomic_DNA"/>
</dbReference>
<evidence type="ECO:0000259" key="1">
    <source>
        <dbReference type="PROSITE" id="PS50991"/>
    </source>
</evidence>
<dbReference type="InterPro" id="IPR000891">
    <property type="entry name" value="PYR_CT"/>
</dbReference>
<dbReference type="InterPro" id="IPR000873">
    <property type="entry name" value="AMP-dep_synth/lig_dom"/>
</dbReference>
<evidence type="ECO:0000313" key="3">
    <source>
        <dbReference type="Proteomes" id="UP000247810"/>
    </source>
</evidence>
<feature type="domain" description="Pyruvate carboxyltransferase" evidence="1">
    <location>
        <begin position="1"/>
        <end position="135"/>
    </location>
</feature>
<proteinExistence type="predicted"/>
<evidence type="ECO:0000313" key="2">
    <source>
        <dbReference type="EMBL" id="PYH97506.1"/>
    </source>
</evidence>
<dbReference type="OrthoDB" id="10253869at2759"/>
<dbReference type="Proteomes" id="UP000247810">
    <property type="component" value="Unassembled WGS sequence"/>
</dbReference>
<keyword evidence="3" id="KW-1185">Reference proteome</keyword>
<dbReference type="VEuPathDB" id="FungiDB:BO71DRAFT_426994"/>
<protein>
    <submittedName>
        <fullName evidence="2">Acetyl-CoA synthetase-like protein</fullName>
    </submittedName>
</protein>
<dbReference type="InterPro" id="IPR042099">
    <property type="entry name" value="ANL_N_sf"/>
</dbReference>
<accession>A0A319DIX2</accession>
<gene>
    <name evidence="2" type="ORF">BO71DRAFT_426994</name>
</gene>
<dbReference type="PROSITE" id="PS50991">
    <property type="entry name" value="PYR_CT"/>
    <property type="match status" value="1"/>
</dbReference>
<dbReference type="STRING" id="1448320.A0A319DIX2"/>
<reference evidence="2 3" key="1">
    <citation type="submission" date="2018-02" db="EMBL/GenBank/DDBJ databases">
        <title>The genomes of Aspergillus section Nigri reveals drivers in fungal speciation.</title>
        <authorList>
            <consortium name="DOE Joint Genome Institute"/>
            <person name="Vesth T.C."/>
            <person name="Nybo J."/>
            <person name="Theobald S."/>
            <person name="Brandl J."/>
            <person name="Frisvad J.C."/>
            <person name="Nielsen K.F."/>
            <person name="Lyhne E.K."/>
            <person name="Kogle M.E."/>
            <person name="Kuo A."/>
            <person name="Riley R."/>
            <person name="Clum A."/>
            <person name="Nolan M."/>
            <person name="Lipzen A."/>
            <person name="Salamov A."/>
            <person name="Henrissat B."/>
            <person name="Wiebenga A."/>
            <person name="De vries R.P."/>
            <person name="Grigoriev I.V."/>
            <person name="Mortensen U.H."/>
            <person name="Andersen M.R."/>
            <person name="Baker S.E."/>
        </authorList>
    </citation>
    <scope>NUCLEOTIDE SEQUENCE [LARGE SCALE GENOMIC DNA]</scope>
    <source>
        <strain evidence="2 3">CBS 707.79</strain>
    </source>
</reference>
<dbReference type="SUPFAM" id="SSF56801">
    <property type="entry name" value="Acetyl-CoA synthetase-like"/>
    <property type="match status" value="1"/>
</dbReference>
<sequence length="778" mass="84352">MVRTAIPVSPFEPEVEAQMGALSEISGTPSPEDTRSLLKRVEQTVHDHPDALALICAHQSPGLYGLGIHRDGNSGIAAAHARLEFYRGVKQVAAALESLGFKDGCPLFVILGNSVEHVLTTWGGYKAGSEARHMVKTALDFLDAPAAAVVVKNQIMANQWDELFPDLDCVKIAVEEPTDSWMSFGTLMTSTTSKSAASLNSHITEGKHPETSMFFTSGTTSMPKTCVPDLCAWTTALETRSTLAAGSVGNKVVALIPSSHAIGHIGMVLSLTRGAALVYTSYLGFNPEVTMETLRREECTYLVMGAFLSTGGVETPDTITKDGHIAVGIPTWGGTARFHYSGYQTVKRYLGIDSKDFYQDKDIRSTGDQAALNTQAVPLPDPVAGEVPAIVVNRNIDHSVVRKIIDTVLENIGQMYAPSKVLSIETLGKQDYPRTSSGKTLAAADPGILPSGSSSIGDKVAYVWASTLGLLSTELDLHADLSERSNSITLMRVHAKVRRETGREVLFAAWSSVGTVAEQMKLFDHAPAMGGKKSVPAAKTRQGGPRAEDMAHLAADPSRFGATQDLISKAITPCQLSWDDIEDLIPTTDRVDLLTRSHVFDYQNVHISVLTRNVDCQRLHSALEAALSNHTMLLSFMAINETLSVADRALHVTIRPTRKIFDQCVLDYGVLETVEDAYKIQRDWPQGHEIPMPGPLGRFLIAFVKETNSAVMIENISHAITDPHIPFKAWADALYNLQYSPAAQPALDYHAGQMPHLTGLYSDAVDAVMFNWTGANTF</sequence>
<dbReference type="Pfam" id="PF00501">
    <property type="entry name" value="AMP-binding"/>
    <property type="match status" value="1"/>
</dbReference>
<dbReference type="AlphaFoldDB" id="A0A319DIX2"/>
<name>A0A319DIX2_9EURO</name>